<gene>
    <name evidence="4" type="ORF">SPSIL_006530</name>
</gene>
<organism evidence="4 5">
    <name type="scientific">Sporomusa silvacetica DSM 10669</name>
    <dbReference type="NCBI Taxonomy" id="1123289"/>
    <lineage>
        <taxon>Bacteria</taxon>
        <taxon>Bacillati</taxon>
        <taxon>Bacillota</taxon>
        <taxon>Negativicutes</taxon>
        <taxon>Selenomonadales</taxon>
        <taxon>Sporomusaceae</taxon>
        <taxon>Sporomusa</taxon>
    </lineage>
</organism>
<dbReference type="SMART" id="SM00989">
    <property type="entry name" value="V4R"/>
    <property type="match status" value="1"/>
</dbReference>
<dbReference type="InterPro" id="IPR041522">
    <property type="entry name" value="CdaR_GGDEF"/>
</dbReference>
<proteinExistence type="inferred from homology"/>
<dbReference type="InterPro" id="IPR042070">
    <property type="entry name" value="PucR_C-HTH_sf"/>
</dbReference>
<feature type="domain" description="4-vinyl reductase 4VR" evidence="3">
    <location>
        <begin position="118"/>
        <end position="180"/>
    </location>
</feature>
<evidence type="ECO:0000256" key="2">
    <source>
        <dbReference type="SAM" id="Coils"/>
    </source>
</evidence>
<dbReference type="Proteomes" id="UP000216752">
    <property type="component" value="Chromosome"/>
</dbReference>
<evidence type="ECO:0000313" key="5">
    <source>
        <dbReference type="Proteomes" id="UP000216752"/>
    </source>
</evidence>
<dbReference type="PANTHER" id="PTHR33744:SF1">
    <property type="entry name" value="DNA-BINDING TRANSCRIPTIONAL ACTIVATOR ADER"/>
    <property type="match status" value="1"/>
</dbReference>
<dbReference type="InterPro" id="IPR029016">
    <property type="entry name" value="GAF-like_dom_sf"/>
</dbReference>
<evidence type="ECO:0000259" key="3">
    <source>
        <dbReference type="SMART" id="SM00989"/>
    </source>
</evidence>
<reference evidence="4" key="1">
    <citation type="submission" date="2024-05" db="EMBL/GenBank/DDBJ databases">
        <title>Isolation and characterization of Sporomusa carbonis sp. nov., a carboxydotrophic hydrogenogen in the genus of Sporomusa isolated from a charcoal burning pile.</title>
        <authorList>
            <person name="Boeer T."/>
            <person name="Rosenbaum F."/>
            <person name="Eysell L."/>
            <person name="Mueller V."/>
            <person name="Daniel R."/>
            <person name="Poehlein A."/>
        </authorList>
    </citation>
    <scope>NUCLEOTIDE SEQUENCE [LARGE SCALE GENOMIC DNA]</scope>
    <source>
        <strain evidence="4">DSM 10669</strain>
    </source>
</reference>
<keyword evidence="5" id="KW-1185">Reference proteome</keyword>
<feature type="coiled-coil region" evidence="2">
    <location>
        <begin position="201"/>
        <end position="228"/>
    </location>
</feature>
<dbReference type="Gene3D" id="3.30.1380.20">
    <property type="entry name" value="Trafficking protein particle complex subunit 3"/>
    <property type="match status" value="1"/>
</dbReference>
<dbReference type="InterPro" id="IPR024096">
    <property type="entry name" value="NO_sig/Golgi_transp_ligand-bd"/>
</dbReference>
<name>A0ABZ3IFT7_9FIRM</name>
<accession>A0ABZ3IFT7</accession>
<dbReference type="Gene3D" id="3.30.450.40">
    <property type="match status" value="1"/>
</dbReference>
<dbReference type="Pfam" id="PF02830">
    <property type="entry name" value="V4R"/>
    <property type="match status" value="1"/>
</dbReference>
<dbReference type="InterPro" id="IPR004096">
    <property type="entry name" value="V4R"/>
</dbReference>
<dbReference type="EMBL" id="CP155573">
    <property type="protein sequence ID" value="XFO64551.1"/>
    <property type="molecule type" value="Genomic_DNA"/>
</dbReference>
<protein>
    <recommendedName>
        <fullName evidence="3">4-vinyl reductase 4VR domain-containing protein</fullName>
    </recommendedName>
</protein>
<dbReference type="RefSeq" id="WP_094605712.1">
    <property type="nucleotide sequence ID" value="NZ_CP155573.1"/>
</dbReference>
<evidence type="ECO:0000256" key="1">
    <source>
        <dbReference type="ARBA" id="ARBA00006754"/>
    </source>
</evidence>
<dbReference type="InterPro" id="IPR025736">
    <property type="entry name" value="PucR_C-HTH_dom"/>
</dbReference>
<dbReference type="Pfam" id="PF06505">
    <property type="entry name" value="XylR_N"/>
    <property type="match status" value="1"/>
</dbReference>
<dbReference type="InterPro" id="IPR010523">
    <property type="entry name" value="XylR_N"/>
</dbReference>
<dbReference type="SUPFAM" id="SSF111126">
    <property type="entry name" value="Ligand-binding domain in the NO signalling and Golgi transport"/>
    <property type="match status" value="1"/>
</dbReference>
<dbReference type="InterPro" id="IPR051448">
    <property type="entry name" value="CdaR-like_regulators"/>
</dbReference>
<dbReference type="Pfam" id="PF17853">
    <property type="entry name" value="GGDEF_2"/>
    <property type="match status" value="1"/>
</dbReference>
<sequence length="638" mass="73848">MRAHDLKIEDLLEFRPQEGKIFLKGVRTLLFNADALGTLRRDLIYNLGLERAKGFLIRYGWQIGYNDGISIKENFNWDNDEEALIAGSVLFSLEGFAKAENDIVNINRETKTVLKKGRFINSFEAEQHIRYFGLSDHSVCWLLIGYAGGYGSAFWGEKIYYKETKCKGKGDDHCEFEGKTLAQWGDDIEQELPFYEDRPIREELENAYERIQKQNKQLERGLTVHEELNKLVLRGEGLTGITETISRITNASILLFDTSLKTVVFSKGLDQLIINEIQYALTKYISNGIFSFPEHLAKYEELDNHIEEIKIRVSPNNMEYYCVLLPVIAGDDCIGLLISIHESGTEIDQESLMLLQRTTTIYAIEMMRQKQIFDLHLHIRADFMETLFTQKYANMDSFVAWGERLGQDILAPHHVLAMEIDCPKLNEMNSEEIILFRKEMLHATNKSFTAYCSSVMCVDRKKNVVILIPAEPTISKDFIRKMIKRTSEKIAYFKCELSFGVGNIVYEVDDYYKSYLQACKALNIIRTSKKKDRVLFFDELGSMSILLDSRDNDNLLKFMERKLKPVLDYDSNNNSDLITTLEHYLCTESIRKTAQITNLSLSGVKYRLNKLRDFGYDLLSPNERFEIQLAVKIFKIFR</sequence>
<evidence type="ECO:0000313" key="4">
    <source>
        <dbReference type="EMBL" id="XFO64551.1"/>
    </source>
</evidence>
<keyword evidence="2" id="KW-0175">Coiled coil</keyword>
<dbReference type="Pfam" id="PF13556">
    <property type="entry name" value="HTH_30"/>
    <property type="match status" value="1"/>
</dbReference>
<dbReference type="Gene3D" id="1.10.10.2840">
    <property type="entry name" value="PucR C-terminal helix-turn-helix domain"/>
    <property type="match status" value="1"/>
</dbReference>
<comment type="similarity">
    <text evidence="1">Belongs to the CdaR family.</text>
</comment>
<dbReference type="PANTHER" id="PTHR33744">
    <property type="entry name" value="CARBOHYDRATE DIACID REGULATOR"/>
    <property type="match status" value="1"/>
</dbReference>